<feature type="region of interest" description="Disordered" evidence="1">
    <location>
        <begin position="116"/>
        <end position="142"/>
    </location>
</feature>
<evidence type="ECO:0000313" key="2">
    <source>
        <dbReference type="EMBL" id="KYO29170.1"/>
    </source>
</evidence>
<name>A0A151MXE0_ALLMI</name>
<proteinExistence type="predicted"/>
<comment type="caution">
    <text evidence="2">The sequence shown here is derived from an EMBL/GenBank/DDBJ whole genome shotgun (WGS) entry which is preliminary data.</text>
</comment>
<evidence type="ECO:0000256" key="1">
    <source>
        <dbReference type="SAM" id="MobiDB-lite"/>
    </source>
</evidence>
<dbReference type="Proteomes" id="UP000050525">
    <property type="component" value="Unassembled WGS sequence"/>
</dbReference>
<organism evidence="2 3">
    <name type="scientific">Alligator mississippiensis</name>
    <name type="common">American alligator</name>
    <dbReference type="NCBI Taxonomy" id="8496"/>
    <lineage>
        <taxon>Eukaryota</taxon>
        <taxon>Metazoa</taxon>
        <taxon>Chordata</taxon>
        <taxon>Craniata</taxon>
        <taxon>Vertebrata</taxon>
        <taxon>Euteleostomi</taxon>
        <taxon>Archelosauria</taxon>
        <taxon>Archosauria</taxon>
        <taxon>Crocodylia</taxon>
        <taxon>Alligatoridae</taxon>
        <taxon>Alligatorinae</taxon>
        <taxon>Alligator</taxon>
    </lineage>
</organism>
<dbReference type="AlphaFoldDB" id="A0A151MXE0"/>
<sequence>MPVGLAWDLPYPMILGWDWPEIYKVLGVAKNIRRGEVSLAGEDTGDLDLEQLTSSQPFQKAQEEEQEFWAVWEMELAKVEDEGSECHFQVRRFPDATDQRASRRCYEKEDRMTLGTADVEPIIQKPQGWFSPADRRTRAEDR</sequence>
<reference evidence="2 3" key="1">
    <citation type="journal article" date="2012" name="Genome Biol.">
        <title>Sequencing three crocodilian genomes to illuminate the evolution of archosaurs and amniotes.</title>
        <authorList>
            <person name="St John J.A."/>
            <person name="Braun E.L."/>
            <person name="Isberg S.R."/>
            <person name="Miles L.G."/>
            <person name="Chong A.Y."/>
            <person name="Gongora J."/>
            <person name="Dalzell P."/>
            <person name="Moran C."/>
            <person name="Bed'hom B."/>
            <person name="Abzhanov A."/>
            <person name="Burgess S.C."/>
            <person name="Cooksey A.M."/>
            <person name="Castoe T.A."/>
            <person name="Crawford N.G."/>
            <person name="Densmore L.D."/>
            <person name="Drew J.C."/>
            <person name="Edwards S.V."/>
            <person name="Faircloth B.C."/>
            <person name="Fujita M.K."/>
            <person name="Greenwold M.J."/>
            <person name="Hoffmann F.G."/>
            <person name="Howard J.M."/>
            <person name="Iguchi T."/>
            <person name="Janes D.E."/>
            <person name="Khan S.Y."/>
            <person name="Kohno S."/>
            <person name="de Koning A.J."/>
            <person name="Lance S.L."/>
            <person name="McCarthy F.M."/>
            <person name="McCormack J.E."/>
            <person name="Merchant M.E."/>
            <person name="Peterson D.G."/>
            <person name="Pollock D.D."/>
            <person name="Pourmand N."/>
            <person name="Raney B.J."/>
            <person name="Roessler K.A."/>
            <person name="Sanford J.R."/>
            <person name="Sawyer R.H."/>
            <person name="Schmidt C.J."/>
            <person name="Triplett E.W."/>
            <person name="Tuberville T.D."/>
            <person name="Venegas-Anaya M."/>
            <person name="Howard J.T."/>
            <person name="Jarvis E.D."/>
            <person name="Guillette L.J.Jr."/>
            <person name="Glenn T.C."/>
            <person name="Green R.E."/>
            <person name="Ray D.A."/>
        </authorList>
    </citation>
    <scope>NUCLEOTIDE SEQUENCE [LARGE SCALE GENOMIC DNA]</scope>
    <source>
        <strain evidence="2">KSC_2009_1</strain>
    </source>
</reference>
<accession>A0A151MXE0</accession>
<evidence type="ECO:0000313" key="3">
    <source>
        <dbReference type="Proteomes" id="UP000050525"/>
    </source>
</evidence>
<keyword evidence="3" id="KW-1185">Reference proteome</keyword>
<gene>
    <name evidence="2" type="ORF">Y1Q_0009950</name>
</gene>
<dbReference type="EMBL" id="AKHW03004724">
    <property type="protein sequence ID" value="KYO29170.1"/>
    <property type="molecule type" value="Genomic_DNA"/>
</dbReference>
<protein>
    <submittedName>
        <fullName evidence="2">Uncharacterized protein</fullName>
    </submittedName>
</protein>
<feature type="compositionally biased region" description="Basic and acidic residues" evidence="1">
    <location>
        <begin position="133"/>
        <end position="142"/>
    </location>
</feature>